<name>A0ABW5C3H3_9BACI</name>
<protein>
    <submittedName>
        <fullName evidence="2">Sporulation YhaL family protein</fullName>
    </submittedName>
</protein>
<dbReference type="Proteomes" id="UP001597318">
    <property type="component" value="Unassembled WGS sequence"/>
</dbReference>
<organism evidence="2 3">
    <name type="scientific">Metabacillus endolithicus</name>
    <dbReference type="NCBI Taxonomy" id="1535204"/>
    <lineage>
        <taxon>Bacteria</taxon>
        <taxon>Bacillati</taxon>
        <taxon>Bacillota</taxon>
        <taxon>Bacilli</taxon>
        <taxon>Bacillales</taxon>
        <taxon>Bacillaceae</taxon>
        <taxon>Metabacillus</taxon>
    </lineage>
</organism>
<comment type="caution">
    <text evidence="2">The sequence shown here is derived from an EMBL/GenBank/DDBJ whole genome shotgun (WGS) entry which is preliminary data.</text>
</comment>
<dbReference type="InterPro" id="IPR025428">
    <property type="entry name" value="Spore_YhaL"/>
</dbReference>
<dbReference type="Pfam" id="PF14147">
    <property type="entry name" value="Spore_YhaL"/>
    <property type="match status" value="1"/>
</dbReference>
<keyword evidence="1" id="KW-0472">Membrane</keyword>
<evidence type="ECO:0000313" key="2">
    <source>
        <dbReference type="EMBL" id="MFD2216234.1"/>
    </source>
</evidence>
<evidence type="ECO:0000313" key="3">
    <source>
        <dbReference type="Proteomes" id="UP001597318"/>
    </source>
</evidence>
<reference evidence="3" key="1">
    <citation type="journal article" date="2019" name="Int. J. Syst. Evol. Microbiol.">
        <title>The Global Catalogue of Microorganisms (GCM) 10K type strain sequencing project: providing services to taxonomists for standard genome sequencing and annotation.</title>
        <authorList>
            <consortium name="The Broad Institute Genomics Platform"/>
            <consortium name="The Broad Institute Genome Sequencing Center for Infectious Disease"/>
            <person name="Wu L."/>
            <person name="Ma J."/>
        </authorList>
    </citation>
    <scope>NUCLEOTIDE SEQUENCE [LARGE SCALE GENOMIC DNA]</scope>
    <source>
        <strain evidence="3">CGMCC 1.15474</strain>
    </source>
</reference>
<evidence type="ECO:0000256" key="1">
    <source>
        <dbReference type="SAM" id="Phobius"/>
    </source>
</evidence>
<proteinExistence type="predicted"/>
<keyword evidence="3" id="KW-1185">Reference proteome</keyword>
<feature type="transmembrane region" description="Helical" evidence="1">
    <location>
        <begin position="6"/>
        <end position="23"/>
    </location>
</feature>
<dbReference type="RefSeq" id="WP_098795285.1">
    <property type="nucleotide sequence ID" value="NZ_CP095550.1"/>
</dbReference>
<accession>A0ABW5C3H3</accession>
<keyword evidence="1" id="KW-1133">Transmembrane helix</keyword>
<sequence>MFVMPWWIYLCIIGILVSGYMAFKTARQDKQIDDTFIEQEGQVYLDRIEKERQKKRDLLTQQPELQDDQTAS</sequence>
<gene>
    <name evidence="2" type="ORF">ACFSKK_21400</name>
</gene>
<keyword evidence="1" id="KW-0812">Transmembrane</keyword>
<dbReference type="EMBL" id="JBHUIK010000006">
    <property type="protein sequence ID" value="MFD2216234.1"/>
    <property type="molecule type" value="Genomic_DNA"/>
</dbReference>